<dbReference type="EMBL" id="VRZA01000007">
    <property type="protein sequence ID" value="TXS90766.1"/>
    <property type="molecule type" value="Genomic_DNA"/>
</dbReference>
<dbReference type="Pfam" id="PF01569">
    <property type="entry name" value="PAP2"/>
    <property type="match status" value="1"/>
</dbReference>
<dbReference type="PANTHER" id="PTHR14969">
    <property type="entry name" value="SPHINGOSINE-1-PHOSPHATE PHOSPHOHYDROLASE"/>
    <property type="match status" value="1"/>
</dbReference>
<feature type="transmembrane region" description="Helical" evidence="10">
    <location>
        <begin position="60"/>
        <end position="79"/>
    </location>
</feature>
<feature type="transmembrane region" description="Helical" evidence="10">
    <location>
        <begin position="36"/>
        <end position="53"/>
    </location>
</feature>
<evidence type="ECO:0000256" key="2">
    <source>
        <dbReference type="ARBA" id="ARBA00012374"/>
    </source>
</evidence>
<comment type="subcellular location">
    <subcellularLocation>
        <location evidence="1">Cell membrane</location>
        <topology evidence="1">Multi-pass membrane protein</topology>
    </subcellularLocation>
</comment>
<keyword evidence="13" id="KW-1185">Reference proteome</keyword>
<accession>A0A5C8ZQJ5</accession>
<dbReference type="SUPFAM" id="SSF48317">
    <property type="entry name" value="Acid phosphatase/Vanadium-dependent haloperoxidase"/>
    <property type="match status" value="1"/>
</dbReference>
<dbReference type="SMART" id="SM00014">
    <property type="entry name" value="acidPPc"/>
    <property type="match status" value="1"/>
</dbReference>
<dbReference type="RefSeq" id="WP_148069764.1">
    <property type="nucleotide sequence ID" value="NZ_VRZA01000007.1"/>
</dbReference>
<evidence type="ECO:0000313" key="13">
    <source>
        <dbReference type="Proteomes" id="UP000321039"/>
    </source>
</evidence>
<comment type="caution">
    <text evidence="12">The sequence shown here is derived from an EMBL/GenBank/DDBJ whole genome shotgun (WGS) entry which is preliminary data.</text>
</comment>
<dbReference type="EC" id="3.6.1.27" evidence="2"/>
<keyword evidence="4 10" id="KW-0812">Transmembrane</keyword>
<dbReference type="Gene3D" id="1.20.144.10">
    <property type="entry name" value="Phosphatidic acid phosphatase type 2/haloperoxidase"/>
    <property type="match status" value="1"/>
</dbReference>
<keyword evidence="6 10" id="KW-1133">Transmembrane helix</keyword>
<evidence type="ECO:0000256" key="9">
    <source>
        <dbReference type="ARBA" id="ARBA00047594"/>
    </source>
</evidence>
<organism evidence="12 13">
    <name type="scientific">Parahaliea maris</name>
    <dbReference type="NCBI Taxonomy" id="2716870"/>
    <lineage>
        <taxon>Bacteria</taxon>
        <taxon>Pseudomonadati</taxon>
        <taxon>Pseudomonadota</taxon>
        <taxon>Gammaproteobacteria</taxon>
        <taxon>Cellvibrionales</taxon>
        <taxon>Halieaceae</taxon>
        <taxon>Parahaliea</taxon>
    </lineage>
</organism>
<feature type="transmembrane region" description="Helical" evidence="10">
    <location>
        <begin position="136"/>
        <end position="156"/>
    </location>
</feature>
<dbReference type="Proteomes" id="UP000321039">
    <property type="component" value="Unassembled WGS sequence"/>
</dbReference>
<keyword evidence="3" id="KW-1003">Cell membrane</keyword>
<reference evidence="12 13" key="1">
    <citation type="submission" date="2019-08" db="EMBL/GenBank/DDBJ databases">
        <title>Parahaliea maris sp. nov., isolated from the surface seawater.</title>
        <authorList>
            <person name="Liu Y."/>
        </authorList>
    </citation>
    <scope>NUCLEOTIDE SEQUENCE [LARGE SCALE GENOMIC DNA]</scope>
    <source>
        <strain evidence="12 13">HSLHS9</strain>
    </source>
</reference>
<evidence type="ECO:0000259" key="11">
    <source>
        <dbReference type="SMART" id="SM00014"/>
    </source>
</evidence>
<dbReference type="InterPro" id="IPR036938">
    <property type="entry name" value="PAP2/HPO_sf"/>
</dbReference>
<evidence type="ECO:0000256" key="8">
    <source>
        <dbReference type="ARBA" id="ARBA00032707"/>
    </source>
</evidence>
<evidence type="ECO:0000256" key="10">
    <source>
        <dbReference type="SAM" id="Phobius"/>
    </source>
</evidence>
<gene>
    <name evidence="12" type="ORF">FV139_17465</name>
</gene>
<evidence type="ECO:0000256" key="4">
    <source>
        <dbReference type="ARBA" id="ARBA00022692"/>
    </source>
</evidence>
<evidence type="ECO:0000313" key="12">
    <source>
        <dbReference type="EMBL" id="TXS90766.1"/>
    </source>
</evidence>
<proteinExistence type="predicted"/>
<evidence type="ECO:0000256" key="7">
    <source>
        <dbReference type="ARBA" id="ARBA00023136"/>
    </source>
</evidence>
<evidence type="ECO:0000256" key="6">
    <source>
        <dbReference type="ARBA" id="ARBA00022989"/>
    </source>
</evidence>
<feature type="domain" description="Phosphatidic acid phosphatase type 2/haloperoxidase" evidence="11">
    <location>
        <begin position="60"/>
        <end position="177"/>
    </location>
</feature>
<dbReference type="AlphaFoldDB" id="A0A5C8ZQJ5"/>
<keyword evidence="5" id="KW-0378">Hydrolase</keyword>
<comment type="catalytic activity">
    <reaction evidence="9">
        <text>di-trans,octa-cis-undecaprenyl diphosphate + H2O = di-trans,octa-cis-undecaprenyl phosphate + phosphate + H(+)</text>
        <dbReference type="Rhea" id="RHEA:28094"/>
        <dbReference type="ChEBI" id="CHEBI:15377"/>
        <dbReference type="ChEBI" id="CHEBI:15378"/>
        <dbReference type="ChEBI" id="CHEBI:43474"/>
        <dbReference type="ChEBI" id="CHEBI:58405"/>
        <dbReference type="ChEBI" id="CHEBI:60392"/>
        <dbReference type="EC" id="3.6.1.27"/>
    </reaction>
</comment>
<sequence>MLDLMLEFDQHLLFLVNNTLSNPVFDLVMPWWRSRLFWIPAYAILMLAWIWRFRQRAWPFLLLLIVCVGLSDFTSSQLIKPWVGRPRPCHEPALAESLRLLVTCGPSFSFTSSHAANHFCFAWLVGIAFKRPGWWLMPSLLVWAASIALGQVYVGVHYPLDTLAGAALGLAIGWLGCRVFRALGYRYPM</sequence>
<dbReference type="GO" id="GO:0050380">
    <property type="term" value="F:undecaprenyl-diphosphatase activity"/>
    <property type="evidence" value="ECO:0007669"/>
    <property type="project" value="UniProtKB-EC"/>
</dbReference>
<keyword evidence="7 10" id="KW-0472">Membrane</keyword>
<evidence type="ECO:0000256" key="1">
    <source>
        <dbReference type="ARBA" id="ARBA00004651"/>
    </source>
</evidence>
<dbReference type="GO" id="GO:0005886">
    <property type="term" value="C:plasma membrane"/>
    <property type="evidence" value="ECO:0007669"/>
    <property type="project" value="UniProtKB-SubCell"/>
</dbReference>
<feature type="transmembrane region" description="Helical" evidence="10">
    <location>
        <begin position="162"/>
        <end position="180"/>
    </location>
</feature>
<evidence type="ECO:0000256" key="3">
    <source>
        <dbReference type="ARBA" id="ARBA00022475"/>
    </source>
</evidence>
<dbReference type="InterPro" id="IPR000326">
    <property type="entry name" value="PAP2/HPO"/>
</dbReference>
<name>A0A5C8ZQJ5_9GAMM</name>
<protein>
    <recommendedName>
        <fullName evidence="2">undecaprenyl-diphosphate phosphatase</fullName>
        <ecNumber evidence="2">3.6.1.27</ecNumber>
    </recommendedName>
    <alternativeName>
        <fullName evidence="8">Undecaprenyl pyrophosphate phosphatase</fullName>
    </alternativeName>
</protein>
<dbReference type="PANTHER" id="PTHR14969:SF62">
    <property type="entry name" value="DECAPRENYLPHOSPHORYL-5-PHOSPHORIBOSE PHOSPHATASE RV3807C-RELATED"/>
    <property type="match status" value="1"/>
</dbReference>
<evidence type="ECO:0000256" key="5">
    <source>
        <dbReference type="ARBA" id="ARBA00022801"/>
    </source>
</evidence>